<keyword evidence="4" id="KW-1185">Reference proteome</keyword>
<protein>
    <submittedName>
        <fullName evidence="3">Uncharacterized protein</fullName>
    </submittedName>
</protein>
<sequence>MSSILKALEKVERERAARREGLSPVLSSAGKRRSPWTLPVGVAIGAAVAGFVTFAVMGGLSRHKGPAPVAQSAAPERTVAAAPAVKAPSLAATPSAPAEPAPRAAVAPVAASVNKVVTVKKIDLPKAEVVSAAASAVATKPIAAAKTVANKPASKVPPVPVAKRAVTVPAAPVKPAARAAVPVKSVLAKAAPVQPSAKTAPAPTAAPAVSSVAPAPPTPAPAALPEVKVNGIALQSNGDTSFAIVNGRPVSKGGVVDGARVDEILADRVRFSSGGKHFEVKVEDEKQ</sequence>
<keyword evidence="2" id="KW-1133">Transmembrane helix</keyword>
<comment type="caution">
    <text evidence="3">The sequence shown here is derived from an EMBL/GenBank/DDBJ whole genome shotgun (WGS) entry which is preliminary data.</text>
</comment>
<accession>A0A8J7IVJ9</accession>
<organism evidence="3 4">
    <name type="scientific">Geomesophilobacter sediminis</name>
    <dbReference type="NCBI Taxonomy" id="2798584"/>
    <lineage>
        <taxon>Bacteria</taxon>
        <taxon>Pseudomonadati</taxon>
        <taxon>Thermodesulfobacteriota</taxon>
        <taxon>Desulfuromonadia</taxon>
        <taxon>Geobacterales</taxon>
        <taxon>Geobacteraceae</taxon>
        <taxon>Geomesophilobacter</taxon>
    </lineage>
</organism>
<dbReference type="RefSeq" id="WP_199382029.1">
    <property type="nucleotide sequence ID" value="NZ_JAEMHM010000001.1"/>
</dbReference>
<name>A0A8J7IVJ9_9BACT</name>
<dbReference type="EMBL" id="JAEMHM010000001">
    <property type="protein sequence ID" value="MBJ6723182.1"/>
    <property type="molecule type" value="Genomic_DNA"/>
</dbReference>
<keyword evidence="2" id="KW-0812">Transmembrane</keyword>
<gene>
    <name evidence="3" type="ORF">JFN93_00545</name>
</gene>
<evidence type="ECO:0000313" key="4">
    <source>
        <dbReference type="Proteomes" id="UP000636888"/>
    </source>
</evidence>
<keyword evidence="2" id="KW-0472">Membrane</keyword>
<reference evidence="3" key="1">
    <citation type="submission" date="2020-12" db="EMBL/GenBank/DDBJ databases">
        <title>Geomonas sp. Red875, isolated from river sediment.</title>
        <authorList>
            <person name="Xu Z."/>
            <person name="Zhang Z."/>
            <person name="Masuda Y."/>
            <person name="Itoh H."/>
            <person name="Senoo K."/>
        </authorList>
    </citation>
    <scope>NUCLEOTIDE SEQUENCE</scope>
    <source>
        <strain evidence="3">Red875</strain>
    </source>
</reference>
<evidence type="ECO:0000256" key="2">
    <source>
        <dbReference type="SAM" id="Phobius"/>
    </source>
</evidence>
<evidence type="ECO:0000313" key="3">
    <source>
        <dbReference type="EMBL" id="MBJ6723182.1"/>
    </source>
</evidence>
<dbReference type="Proteomes" id="UP000636888">
    <property type="component" value="Unassembled WGS sequence"/>
</dbReference>
<feature type="compositionally biased region" description="Low complexity" evidence="1">
    <location>
        <begin position="195"/>
        <end position="213"/>
    </location>
</feature>
<feature type="region of interest" description="Disordered" evidence="1">
    <location>
        <begin position="192"/>
        <end position="216"/>
    </location>
</feature>
<proteinExistence type="predicted"/>
<feature type="transmembrane region" description="Helical" evidence="2">
    <location>
        <begin position="36"/>
        <end position="57"/>
    </location>
</feature>
<evidence type="ECO:0000256" key="1">
    <source>
        <dbReference type="SAM" id="MobiDB-lite"/>
    </source>
</evidence>
<dbReference type="AlphaFoldDB" id="A0A8J7IVJ9"/>